<accession>A0A1C7MGI9</accession>
<name>A0A1C7MGI9_GRIFR</name>
<organism evidence="1 2">
    <name type="scientific">Grifola frondosa</name>
    <name type="common">Maitake</name>
    <name type="synonym">Polyporus frondosus</name>
    <dbReference type="NCBI Taxonomy" id="5627"/>
    <lineage>
        <taxon>Eukaryota</taxon>
        <taxon>Fungi</taxon>
        <taxon>Dikarya</taxon>
        <taxon>Basidiomycota</taxon>
        <taxon>Agaricomycotina</taxon>
        <taxon>Agaricomycetes</taxon>
        <taxon>Polyporales</taxon>
        <taxon>Grifolaceae</taxon>
        <taxon>Grifola</taxon>
    </lineage>
</organism>
<sequence>MDCTGSIRDRLHAPGVEMGMLTKYSDVLPDGSFTPPPKIVVEVLWICGVLVRVFELVEAPDLRTMVPRNQPPTLLRLDMMEIEL</sequence>
<evidence type="ECO:0000313" key="1">
    <source>
        <dbReference type="EMBL" id="OBZ75727.1"/>
    </source>
</evidence>
<dbReference type="AlphaFoldDB" id="A0A1C7MGI9"/>
<evidence type="ECO:0000313" key="2">
    <source>
        <dbReference type="Proteomes" id="UP000092993"/>
    </source>
</evidence>
<keyword evidence="2" id="KW-1185">Reference proteome</keyword>
<dbReference type="Proteomes" id="UP000092993">
    <property type="component" value="Unassembled WGS sequence"/>
</dbReference>
<reference evidence="1 2" key="1">
    <citation type="submission" date="2016-03" db="EMBL/GenBank/DDBJ databases">
        <title>Whole genome sequencing of Grifola frondosa 9006-11.</title>
        <authorList>
            <person name="Min B."/>
            <person name="Park H."/>
            <person name="Kim J.-G."/>
            <person name="Cho H."/>
            <person name="Oh Y.-L."/>
            <person name="Kong W.-S."/>
            <person name="Choi I.-G."/>
        </authorList>
    </citation>
    <scope>NUCLEOTIDE SEQUENCE [LARGE SCALE GENOMIC DNA]</scope>
    <source>
        <strain evidence="1 2">9006-11</strain>
    </source>
</reference>
<comment type="caution">
    <text evidence="1">The sequence shown here is derived from an EMBL/GenBank/DDBJ whole genome shotgun (WGS) entry which is preliminary data.</text>
</comment>
<dbReference type="EMBL" id="LUGG01000004">
    <property type="protein sequence ID" value="OBZ75727.1"/>
    <property type="molecule type" value="Genomic_DNA"/>
</dbReference>
<proteinExistence type="predicted"/>
<gene>
    <name evidence="1" type="ORF">A0H81_04469</name>
</gene>
<protein>
    <submittedName>
        <fullName evidence="1">Uncharacterized protein</fullName>
    </submittedName>
</protein>